<comment type="caution">
    <text evidence="9">The sequence shown here is derived from an EMBL/GenBank/DDBJ whole genome shotgun (WGS) entry which is preliminary data.</text>
</comment>
<proteinExistence type="predicted"/>
<keyword evidence="7 8" id="KW-0472">Membrane</keyword>
<dbReference type="RefSeq" id="WP_008788487.1">
    <property type="nucleotide sequence ID" value="NZ_AKCB01000002.1"/>
</dbReference>
<evidence type="ECO:0000256" key="1">
    <source>
        <dbReference type="ARBA" id="ARBA00022475"/>
    </source>
</evidence>
<sequence>MHKLSQKLAIIITNSSYLDDMSEMVSYSLEAILTTSITAISAFLLTAYTDCVLEYLIFNACFIPIRIRHKSFHFKKFIQCFICSNLMILLCCLILKYIPYHNTVIPLLFIFLTSHFYLSIERNKFETFFIAIIFTLSLFFNKTISLAILLSVSMNTILMLGRLYNEKNIKHD</sequence>
<protein>
    <submittedName>
        <fullName evidence="9">Uncharacterized protein</fullName>
    </submittedName>
</protein>
<evidence type="ECO:0000313" key="9">
    <source>
        <dbReference type="EMBL" id="EFW05423.1"/>
    </source>
</evidence>
<dbReference type="GO" id="GO:0009372">
    <property type="term" value="P:quorum sensing"/>
    <property type="evidence" value="ECO:0007669"/>
    <property type="project" value="UniProtKB-KW"/>
</dbReference>
<keyword evidence="6 8" id="KW-1133">Transmembrane helix</keyword>
<accession>E7G9D3</accession>
<dbReference type="GO" id="GO:0008233">
    <property type="term" value="F:peptidase activity"/>
    <property type="evidence" value="ECO:0007669"/>
    <property type="project" value="UniProtKB-KW"/>
</dbReference>
<evidence type="ECO:0000256" key="2">
    <source>
        <dbReference type="ARBA" id="ARBA00022654"/>
    </source>
</evidence>
<keyword evidence="10" id="KW-1185">Reference proteome</keyword>
<evidence type="ECO:0000256" key="8">
    <source>
        <dbReference type="SAM" id="Phobius"/>
    </source>
</evidence>
<feature type="transmembrane region" description="Helical" evidence="8">
    <location>
        <begin position="104"/>
        <end position="120"/>
    </location>
</feature>
<dbReference type="EMBL" id="ADKX01000024">
    <property type="protein sequence ID" value="EFW05423.1"/>
    <property type="molecule type" value="Genomic_DNA"/>
</dbReference>
<keyword evidence="4 8" id="KW-0812">Transmembrane</keyword>
<reference evidence="9 10" key="1">
    <citation type="submission" date="2010-12" db="EMBL/GenBank/DDBJ databases">
        <title>The Genome Sequence of Coprobacillus sp. strain 29_1.</title>
        <authorList>
            <consortium name="The Broad Institute Genome Sequencing Platform"/>
            <person name="Earl A."/>
            <person name="Ward D."/>
            <person name="Feldgarden M."/>
            <person name="Gevers D."/>
            <person name="Daigneault M."/>
            <person name="Sibley C.D."/>
            <person name="White A."/>
            <person name="Strauss J."/>
            <person name="Allen-Vercoe E."/>
            <person name="Young S.K."/>
            <person name="Zeng Q."/>
            <person name="Gargeya S."/>
            <person name="Fitzgerald M."/>
            <person name="Haas B."/>
            <person name="Abouelleil A."/>
            <person name="Alvarado L."/>
            <person name="Arachchi H.M."/>
            <person name="Berlin A."/>
            <person name="Brown A."/>
            <person name="Chapman S.B."/>
            <person name="Chen Z."/>
            <person name="Dunbar C."/>
            <person name="Freedman E."/>
            <person name="Gearin G."/>
            <person name="Gellesch M."/>
            <person name="Goldberg J."/>
            <person name="Griggs A."/>
            <person name="Gujja S."/>
            <person name="Heilman E."/>
            <person name="Heiman D."/>
            <person name="Howarth C."/>
            <person name="Larson L."/>
            <person name="Lui A."/>
            <person name="MacDonald P.J.P."/>
            <person name="Mehta T."/>
            <person name="Montmayeur A."/>
            <person name="Murphy C."/>
            <person name="Neiman D."/>
            <person name="Pearson M."/>
            <person name="Priest M."/>
            <person name="Roberts A."/>
            <person name="Saif S."/>
            <person name="Shea T."/>
            <person name="Shenoy N."/>
            <person name="Sisk P."/>
            <person name="Stolte C."/>
            <person name="Sykes S."/>
            <person name="White J."/>
            <person name="Yandava C."/>
            <person name="Nusbaum C."/>
            <person name="Birren B."/>
        </authorList>
    </citation>
    <scope>NUCLEOTIDE SEQUENCE [LARGE SCALE GENOMIC DNA]</scope>
    <source>
        <strain evidence="9 10">29_1</strain>
    </source>
</reference>
<dbReference type="Pfam" id="PF04647">
    <property type="entry name" value="AgrB"/>
    <property type="match status" value="1"/>
</dbReference>
<dbReference type="STRING" id="100884.GCA_000269565_03217"/>
<keyword evidence="5" id="KW-0378">Hydrolase</keyword>
<keyword evidence="2" id="KW-0673">Quorum sensing</keyword>
<dbReference type="InterPro" id="IPR006741">
    <property type="entry name" value="AgrB"/>
</dbReference>
<name>E7G9D3_9FIRM</name>
<dbReference type="OrthoDB" id="10018261at2"/>
<evidence type="ECO:0000256" key="3">
    <source>
        <dbReference type="ARBA" id="ARBA00022670"/>
    </source>
</evidence>
<dbReference type="HOGENOM" id="CLU_1552697_0_0_9"/>
<dbReference type="GO" id="GO:0006508">
    <property type="term" value="P:proteolysis"/>
    <property type="evidence" value="ECO:0007669"/>
    <property type="project" value="UniProtKB-KW"/>
</dbReference>
<evidence type="ECO:0000256" key="5">
    <source>
        <dbReference type="ARBA" id="ARBA00022801"/>
    </source>
</evidence>
<feature type="transmembrane region" description="Helical" evidence="8">
    <location>
        <begin position="127"/>
        <end position="150"/>
    </location>
</feature>
<gene>
    <name evidence="9" type="ORF">HMPREF9488_01371</name>
</gene>
<dbReference type="Proteomes" id="UP000003157">
    <property type="component" value="Unassembled WGS sequence"/>
</dbReference>
<keyword evidence="3" id="KW-0645">Protease</keyword>
<evidence type="ECO:0000256" key="6">
    <source>
        <dbReference type="ARBA" id="ARBA00022989"/>
    </source>
</evidence>
<dbReference type="AlphaFoldDB" id="E7G9D3"/>
<evidence type="ECO:0000313" key="10">
    <source>
        <dbReference type="Proteomes" id="UP000003157"/>
    </source>
</evidence>
<feature type="transmembrane region" description="Helical" evidence="8">
    <location>
        <begin position="77"/>
        <end position="98"/>
    </location>
</feature>
<dbReference type="GO" id="GO:0016020">
    <property type="term" value="C:membrane"/>
    <property type="evidence" value="ECO:0007669"/>
    <property type="project" value="InterPro"/>
</dbReference>
<keyword evidence="1" id="KW-1003">Cell membrane</keyword>
<evidence type="ECO:0000256" key="7">
    <source>
        <dbReference type="ARBA" id="ARBA00023136"/>
    </source>
</evidence>
<feature type="transmembrane region" description="Helical" evidence="8">
    <location>
        <begin position="31"/>
        <end position="56"/>
    </location>
</feature>
<dbReference type="GeneID" id="78231002"/>
<organism evidence="9 10">
    <name type="scientific">Coprobacillus cateniformis</name>
    <dbReference type="NCBI Taxonomy" id="100884"/>
    <lineage>
        <taxon>Bacteria</taxon>
        <taxon>Bacillati</taxon>
        <taxon>Bacillota</taxon>
        <taxon>Erysipelotrichia</taxon>
        <taxon>Erysipelotrichales</taxon>
        <taxon>Coprobacillaceae</taxon>
        <taxon>Coprobacillus</taxon>
    </lineage>
</organism>
<evidence type="ECO:0000256" key="4">
    <source>
        <dbReference type="ARBA" id="ARBA00022692"/>
    </source>
</evidence>